<evidence type="ECO:0000313" key="1">
    <source>
        <dbReference type="EMBL" id="KAK7361526.1"/>
    </source>
</evidence>
<name>A0AAN9MX05_CANGL</name>
<dbReference type="EMBL" id="JAYMYQ010000001">
    <property type="protein sequence ID" value="KAK7361526.1"/>
    <property type="molecule type" value="Genomic_DNA"/>
</dbReference>
<reference evidence="1 2" key="1">
    <citation type="submission" date="2024-01" db="EMBL/GenBank/DDBJ databases">
        <title>The genomes of 5 underutilized Papilionoideae crops provide insights into root nodulation and disease resistanc.</title>
        <authorList>
            <person name="Jiang F."/>
        </authorList>
    </citation>
    <scope>NUCLEOTIDE SEQUENCE [LARGE SCALE GENOMIC DNA]</scope>
    <source>
        <strain evidence="1">LVBAO_FW01</strain>
        <tissue evidence="1">Leaves</tissue>
    </source>
</reference>
<proteinExistence type="predicted"/>
<keyword evidence="2" id="KW-1185">Reference proteome</keyword>
<organism evidence="1 2">
    <name type="scientific">Canavalia gladiata</name>
    <name type="common">Sword bean</name>
    <name type="synonym">Dolichos gladiatus</name>
    <dbReference type="NCBI Taxonomy" id="3824"/>
    <lineage>
        <taxon>Eukaryota</taxon>
        <taxon>Viridiplantae</taxon>
        <taxon>Streptophyta</taxon>
        <taxon>Embryophyta</taxon>
        <taxon>Tracheophyta</taxon>
        <taxon>Spermatophyta</taxon>
        <taxon>Magnoliopsida</taxon>
        <taxon>eudicotyledons</taxon>
        <taxon>Gunneridae</taxon>
        <taxon>Pentapetalae</taxon>
        <taxon>rosids</taxon>
        <taxon>fabids</taxon>
        <taxon>Fabales</taxon>
        <taxon>Fabaceae</taxon>
        <taxon>Papilionoideae</taxon>
        <taxon>50 kb inversion clade</taxon>
        <taxon>NPAAA clade</taxon>
        <taxon>indigoferoid/millettioid clade</taxon>
        <taxon>Phaseoleae</taxon>
        <taxon>Canavalia</taxon>
    </lineage>
</organism>
<dbReference type="Proteomes" id="UP001367508">
    <property type="component" value="Unassembled WGS sequence"/>
</dbReference>
<accession>A0AAN9MX05</accession>
<evidence type="ECO:0000313" key="2">
    <source>
        <dbReference type="Proteomes" id="UP001367508"/>
    </source>
</evidence>
<gene>
    <name evidence="1" type="ORF">VNO77_03595</name>
</gene>
<dbReference type="AlphaFoldDB" id="A0AAN9MX05"/>
<sequence>MRHLSQVDSQALFSAFIEFEQGLSCSLFDGILDATSTGHAHDDRLTFPCLCCSGGLRTCLLRTADLCVLLSPCQIF</sequence>
<protein>
    <submittedName>
        <fullName evidence="1">Uncharacterized protein</fullName>
    </submittedName>
</protein>
<comment type="caution">
    <text evidence="1">The sequence shown here is derived from an EMBL/GenBank/DDBJ whole genome shotgun (WGS) entry which is preliminary data.</text>
</comment>